<name>A0A6I1I4Q8_9BURK</name>
<comment type="caution">
    <text evidence="1">The sequence shown here is derived from an EMBL/GenBank/DDBJ whole genome shotgun (WGS) entry which is preliminary data.</text>
</comment>
<evidence type="ECO:0000313" key="2">
    <source>
        <dbReference type="Proteomes" id="UP000468717"/>
    </source>
</evidence>
<reference evidence="1 2" key="1">
    <citation type="submission" date="2019-10" db="EMBL/GenBank/DDBJ databases">
        <title>Three novel species isolated from a subtropical stream in China.</title>
        <authorList>
            <person name="Lu H."/>
        </authorList>
    </citation>
    <scope>NUCLEOTIDE SEQUENCE [LARGE SCALE GENOMIC DNA]</scope>
    <source>
        <strain evidence="1 2">FT13W</strain>
    </source>
</reference>
<dbReference type="EMBL" id="WFLI01000048">
    <property type="protein sequence ID" value="KAB8059651.1"/>
    <property type="molecule type" value="Genomic_DNA"/>
</dbReference>
<keyword evidence="2" id="KW-1185">Reference proteome</keyword>
<proteinExistence type="predicted"/>
<accession>A0A6I1I4Q8</accession>
<organism evidence="1 2">
    <name type="scientific">Janthinobacterium violaceinigrum</name>
    <dbReference type="NCBI Taxonomy" id="2654252"/>
    <lineage>
        <taxon>Bacteria</taxon>
        <taxon>Pseudomonadati</taxon>
        <taxon>Pseudomonadota</taxon>
        <taxon>Betaproteobacteria</taxon>
        <taxon>Burkholderiales</taxon>
        <taxon>Oxalobacteraceae</taxon>
        <taxon>Janthinobacterium</taxon>
    </lineage>
</organism>
<sequence length="125" mass="13969">MLKINWSVWDNNSTVSWDFNANSIRVEMKMPPLGVANLKSKSLIAIFGRFDEFGSSNLLLYSYEGILQRAFKAPPLGKCSQFTSVSESNGIVSVGIGFETDSEWAEKSAQFNVIDGTLTNYHRSY</sequence>
<protein>
    <submittedName>
        <fullName evidence="1">Uncharacterized protein</fullName>
    </submittedName>
</protein>
<dbReference type="RefSeq" id="WP_152284947.1">
    <property type="nucleotide sequence ID" value="NZ_WFLI01000048.1"/>
</dbReference>
<evidence type="ECO:0000313" key="1">
    <source>
        <dbReference type="EMBL" id="KAB8059651.1"/>
    </source>
</evidence>
<gene>
    <name evidence="1" type="ORF">GCN75_26025</name>
</gene>
<dbReference type="Proteomes" id="UP000468717">
    <property type="component" value="Unassembled WGS sequence"/>
</dbReference>
<dbReference type="AlphaFoldDB" id="A0A6I1I4Q8"/>